<comment type="pathway">
    <text evidence="2">Lipid metabolism.</text>
</comment>
<keyword evidence="10" id="KW-0670">Pyruvate</keyword>
<dbReference type="EC" id="4.1.1.65" evidence="3"/>
<evidence type="ECO:0000256" key="3">
    <source>
        <dbReference type="ARBA" id="ARBA00012243"/>
    </source>
</evidence>
<feature type="compositionally biased region" description="Low complexity" evidence="12">
    <location>
        <begin position="188"/>
        <end position="218"/>
    </location>
</feature>
<reference evidence="13 14" key="1">
    <citation type="submission" date="2014-04" db="EMBL/GenBank/DDBJ databases">
        <title>Evolutionary Origins and Diversification of the Mycorrhizal Mutualists.</title>
        <authorList>
            <consortium name="DOE Joint Genome Institute"/>
            <consortium name="Mycorrhizal Genomics Consortium"/>
            <person name="Kohler A."/>
            <person name="Kuo A."/>
            <person name="Nagy L.G."/>
            <person name="Floudas D."/>
            <person name="Copeland A."/>
            <person name="Barry K.W."/>
            <person name="Cichocki N."/>
            <person name="Veneault-Fourrey C."/>
            <person name="LaButti K."/>
            <person name="Lindquist E.A."/>
            <person name="Lipzen A."/>
            <person name="Lundell T."/>
            <person name="Morin E."/>
            <person name="Murat C."/>
            <person name="Riley R."/>
            <person name="Ohm R."/>
            <person name="Sun H."/>
            <person name="Tunlid A."/>
            <person name="Henrissat B."/>
            <person name="Grigoriev I.V."/>
            <person name="Hibbett D.S."/>
            <person name="Martin F."/>
        </authorList>
    </citation>
    <scope>NUCLEOTIDE SEQUENCE [LARGE SCALE GENOMIC DNA]</scope>
    <source>
        <strain evidence="13 14">Koide BX008</strain>
    </source>
</reference>
<evidence type="ECO:0000256" key="10">
    <source>
        <dbReference type="ARBA" id="ARBA00023317"/>
    </source>
</evidence>
<evidence type="ECO:0000256" key="12">
    <source>
        <dbReference type="SAM" id="MobiDB-lite"/>
    </source>
</evidence>
<evidence type="ECO:0000256" key="5">
    <source>
        <dbReference type="ARBA" id="ARBA00022793"/>
    </source>
</evidence>
<keyword evidence="5" id="KW-0210">Decarboxylase</keyword>
<dbReference type="STRING" id="946122.A0A0C2SBD5"/>
<dbReference type="UniPathway" id="UPA00558"/>
<name>A0A0C2SBD5_AMAMK</name>
<accession>A0A0C2SBD5</accession>
<dbReference type="PANTHER" id="PTHR10067">
    <property type="entry name" value="PHOSPHATIDYLSERINE DECARBOXYLASE"/>
    <property type="match status" value="1"/>
</dbReference>
<evidence type="ECO:0000256" key="2">
    <source>
        <dbReference type="ARBA" id="ARBA00005189"/>
    </source>
</evidence>
<comment type="pathway">
    <text evidence="11">Phospholipid metabolism; phosphatidylethanolamine biosynthesis.</text>
</comment>
<feature type="region of interest" description="Disordered" evidence="12">
    <location>
        <begin position="180"/>
        <end position="234"/>
    </location>
</feature>
<comment type="cofactor">
    <cofactor evidence="1">
        <name>pyruvate</name>
        <dbReference type="ChEBI" id="CHEBI:15361"/>
    </cofactor>
</comment>
<keyword evidence="8" id="KW-0456">Lyase</keyword>
<keyword evidence="7" id="KW-0594">Phospholipid biosynthesis</keyword>
<dbReference type="GO" id="GO:0006646">
    <property type="term" value="P:phosphatidylethanolamine biosynthetic process"/>
    <property type="evidence" value="ECO:0007669"/>
    <property type="project" value="UniProtKB-UniPathway"/>
</dbReference>
<dbReference type="Pfam" id="PF02666">
    <property type="entry name" value="PS_Dcarbxylase"/>
    <property type="match status" value="2"/>
</dbReference>
<evidence type="ECO:0000256" key="8">
    <source>
        <dbReference type="ARBA" id="ARBA00023239"/>
    </source>
</evidence>
<keyword evidence="6" id="KW-0443">Lipid metabolism</keyword>
<dbReference type="OrthoDB" id="4330at2759"/>
<gene>
    <name evidence="13" type="ORF">M378DRAFT_84101</name>
</gene>
<feature type="non-terminal residue" evidence="13">
    <location>
        <position position="1"/>
    </location>
</feature>
<evidence type="ECO:0000313" key="14">
    <source>
        <dbReference type="Proteomes" id="UP000054549"/>
    </source>
</evidence>
<evidence type="ECO:0000256" key="1">
    <source>
        <dbReference type="ARBA" id="ARBA00001928"/>
    </source>
</evidence>
<dbReference type="FunCoup" id="A0A0C2SBD5">
    <property type="interactions" value="295"/>
</dbReference>
<dbReference type="AlphaFoldDB" id="A0A0C2SBD5"/>
<dbReference type="InterPro" id="IPR033177">
    <property type="entry name" value="PSD-B"/>
</dbReference>
<evidence type="ECO:0000313" key="13">
    <source>
        <dbReference type="EMBL" id="KIL60145.1"/>
    </source>
</evidence>
<keyword evidence="4" id="KW-0444">Lipid biosynthesis</keyword>
<dbReference type="Proteomes" id="UP000054549">
    <property type="component" value="Unassembled WGS sequence"/>
</dbReference>
<protein>
    <recommendedName>
        <fullName evidence="3">phosphatidylserine decarboxylase</fullName>
        <ecNumber evidence="3">4.1.1.65</ecNumber>
    </recommendedName>
</protein>
<keyword evidence="9" id="KW-1208">Phospholipid metabolism</keyword>
<evidence type="ECO:0000256" key="4">
    <source>
        <dbReference type="ARBA" id="ARBA00022516"/>
    </source>
</evidence>
<evidence type="ECO:0000256" key="6">
    <source>
        <dbReference type="ARBA" id="ARBA00023098"/>
    </source>
</evidence>
<dbReference type="NCBIfam" id="TIGR00163">
    <property type="entry name" value="PS_decarb"/>
    <property type="match status" value="1"/>
</dbReference>
<dbReference type="InterPro" id="IPR003817">
    <property type="entry name" value="PS_Dcarbxylase"/>
</dbReference>
<dbReference type="PANTHER" id="PTHR10067:SF6">
    <property type="entry name" value="PHOSPHATIDYLSERINE DECARBOXYLASE PROENZYME, MITOCHONDRIAL"/>
    <property type="match status" value="1"/>
</dbReference>
<keyword evidence="14" id="KW-1185">Reference proteome</keyword>
<evidence type="ECO:0000256" key="7">
    <source>
        <dbReference type="ARBA" id="ARBA00023209"/>
    </source>
</evidence>
<dbReference type="EMBL" id="KN818303">
    <property type="protein sequence ID" value="KIL60145.1"/>
    <property type="molecule type" value="Genomic_DNA"/>
</dbReference>
<sequence>YRKKVRQAQKEVHVDEHGIEVVKLKGPWHVHVLGALPLRNLSRLWSYVNSFELPVWFRPYGFKFYAFVFYCNLDEIEQQDLTAYRSLGEFFYRKLKPGVRPVDDAVLVSPADGTILHLGTITDSKVEQVKGITYSLDALLGVDRSSTVKAIVERNPDMEVVDDQEFANVNGIEYTLGQLLGGNGGNSSPGSTTPTSSASSNQASSLASSPPMSSSIPAKKNEDEGDASVVEPNASIQDTLARDVSLVKQVGISTAKGFAPGKPKHERRSSSYIKNARPGHSLFFSVIHLTPGDYHRFHSPTAWVVEKRRHFVGELFSCAYTHPSQPRWDKQNGDMQMVDFIGVSVCFLRLFAILSSHIFGRDEDGSLKPSSTAGARSCGSTPRAFFVTVTVTSTNSFNAGTATSSTISTRQHRDHDGCRNEAEFDLTSLTP</sequence>
<evidence type="ECO:0000256" key="9">
    <source>
        <dbReference type="ARBA" id="ARBA00023264"/>
    </source>
</evidence>
<dbReference type="HOGENOM" id="CLU_637051_0_0_1"/>
<dbReference type="GO" id="GO:0004609">
    <property type="term" value="F:phosphatidylserine decarboxylase activity"/>
    <property type="evidence" value="ECO:0007669"/>
    <property type="project" value="UniProtKB-EC"/>
</dbReference>
<organism evidence="13 14">
    <name type="scientific">Amanita muscaria (strain Koide BX008)</name>
    <dbReference type="NCBI Taxonomy" id="946122"/>
    <lineage>
        <taxon>Eukaryota</taxon>
        <taxon>Fungi</taxon>
        <taxon>Dikarya</taxon>
        <taxon>Basidiomycota</taxon>
        <taxon>Agaricomycotina</taxon>
        <taxon>Agaricomycetes</taxon>
        <taxon>Agaricomycetidae</taxon>
        <taxon>Agaricales</taxon>
        <taxon>Pluteineae</taxon>
        <taxon>Amanitaceae</taxon>
        <taxon>Amanita</taxon>
    </lineage>
</organism>
<proteinExistence type="predicted"/>
<evidence type="ECO:0000256" key="11">
    <source>
        <dbReference type="ARBA" id="ARBA00024326"/>
    </source>
</evidence>
<dbReference type="GO" id="GO:0005739">
    <property type="term" value="C:mitochondrion"/>
    <property type="evidence" value="ECO:0007669"/>
    <property type="project" value="TreeGrafter"/>
</dbReference>
<dbReference type="InParanoid" id="A0A0C2SBD5"/>